<sequence>MTTQPPQAPELSRAKRIKAATTRDHDNVNELVMQARPFDSRERYVQFLQLQHAFHGAIDGLYKDVELNRRLPGLSELPRFEAVKRDLLDLDQVVPDAPAPAVVNGSFEALGWLYCSEGSNLGAAFLFKETQQLGLGETHGASHLAAHPGGRGLHWRQFIALLDSQALDAEQEQQAIQGAINAFDFYRAKVRCVF</sequence>
<dbReference type="Gene3D" id="1.20.910.10">
    <property type="entry name" value="Heme oxygenase-like"/>
    <property type="match status" value="1"/>
</dbReference>
<name>A0A9X9BNL2_PSEMA</name>
<protein>
    <submittedName>
        <fullName evidence="1">Biliverdin-producing heme oxygenase</fullName>
    </submittedName>
</protein>
<dbReference type="InterPro" id="IPR016084">
    <property type="entry name" value="Haem_Oase-like_multi-hlx"/>
</dbReference>
<evidence type="ECO:0000313" key="1">
    <source>
        <dbReference type="EMBL" id="TWR52801.1"/>
    </source>
</evidence>
<evidence type="ECO:0000313" key="2">
    <source>
        <dbReference type="Proteomes" id="UP000316123"/>
    </source>
</evidence>
<gene>
    <name evidence="1" type="ORF">FIV41_25465</name>
</gene>
<dbReference type="InterPro" id="IPR016053">
    <property type="entry name" value="Haem_Oase-like"/>
</dbReference>
<dbReference type="Pfam" id="PF01126">
    <property type="entry name" value="Heme_oxygenase"/>
    <property type="match status" value="1"/>
</dbReference>
<dbReference type="OrthoDB" id="9149607at2"/>
<dbReference type="SUPFAM" id="SSF48613">
    <property type="entry name" value="Heme oxygenase-like"/>
    <property type="match status" value="1"/>
</dbReference>
<dbReference type="RefSeq" id="WP_074845916.1">
    <property type="nucleotide sequence ID" value="NZ_FNSU01000003.1"/>
</dbReference>
<dbReference type="CDD" id="cd19166">
    <property type="entry name" value="HemeO-bac"/>
    <property type="match status" value="1"/>
</dbReference>
<dbReference type="GO" id="GO:0006788">
    <property type="term" value="P:heme oxidation"/>
    <property type="evidence" value="ECO:0007669"/>
    <property type="project" value="InterPro"/>
</dbReference>
<accession>A0A9X9BNL2</accession>
<dbReference type="Proteomes" id="UP000316123">
    <property type="component" value="Unassembled WGS sequence"/>
</dbReference>
<reference evidence="1 2" key="1">
    <citation type="submission" date="2019-06" db="EMBL/GenBank/DDBJ databases">
        <title>Pseudomonas bimorpha sp. nov. isolated from bovine raw milk and skim milk concentrate.</title>
        <authorList>
            <person name="Hofmann K."/>
            <person name="Huptas C."/>
            <person name="Doll E."/>
            <person name="Scherer S."/>
            <person name="Wenning M."/>
        </authorList>
    </citation>
    <scope>NUCLEOTIDE SEQUENCE [LARGE SCALE GENOMIC DNA]</scope>
    <source>
        <strain evidence="1 2">DSM 13124</strain>
    </source>
</reference>
<organism evidence="1 2">
    <name type="scientific">Pseudomonas marginalis</name>
    <name type="common">Pseudomonas panacis</name>
    <dbReference type="NCBI Taxonomy" id="298"/>
    <lineage>
        <taxon>Bacteria</taxon>
        <taxon>Pseudomonadati</taxon>
        <taxon>Pseudomonadota</taxon>
        <taxon>Gammaproteobacteria</taxon>
        <taxon>Pseudomonadales</taxon>
        <taxon>Pseudomonadaceae</taxon>
        <taxon>Pseudomonas</taxon>
    </lineage>
</organism>
<dbReference type="EMBL" id="VFEQ01000023">
    <property type="protein sequence ID" value="TWR52801.1"/>
    <property type="molecule type" value="Genomic_DNA"/>
</dbReference>
<proteinExistence type="predicted"/>
<dbReference type="AlphaFoldDB" id="A0A9X9BNL2"/>
<comment type="caution">
    <text evidence="1">The sequence shown here is derived from an EMBL/GenBank/DDBJ whole genome shotgun (WGS) entry which is preliminary data.</text>
</comment>
<dbReference type="GO" id="GO:0004392">
    <property type="term" value="F:heme oxygenase (decyclizing) activity"/>
    <property type="evidence" value="ECO:0007669"/>
    <property type="project" value="InterPro"/>
</dbReference>